<dbReference type="AlphaFoldDB" id="A0A8X6U3M0"/>
<comment type="caution">
    <text evidence="1">The sequence shown here is derived from an EMBL/GenBank/DDBJ whole genome shotgun (WGS) entry which is preliminary data.</text>
</comment>
<proteinExistence type="predicted"/>
<accession>A0A8X6U3M0</accession>
<organism evidence="1 2">
    <name type="scientific">Nephila pilipes</name>
    <name type="common">Giant wood spider</name>
    <name type="synonym">Nephila maculata</name>
    <dbReference type="NCBI Taxonomy" id="299642"/>
    <lineage>
        <taxon>Eukaryota</taxon>
        <taxon>Metazoa</taxon>
        <taxon>Ecdysozoa</taxon>
        <taxon>Arthropoda</taxon>
        <taxon>Chelicerata</taxon>
        <taxon>Arachnida</taxon>
        <taxon>Araneae</taxon>
        <taxon>Araneomorphae</taxon>
        <taxon>Entelegynae</taxon>
        <taxon>Araneoidea</taxon>
        <taxon>Nephilidae</taxon>
        <taxon>Nephila</taxon>
    </lineage>
</organism>
<name>A0A8X6U3M0_NEPPI</name>
<evidence type="ECO:0000313" key="1">
    <source>
        <dbReference type="EMBL" id="GFT71533.1"/>
    </source>
</evidence>
<reference evidence="1" key="1">
    <citation type="submission" date="2020-08" db="EMBL/GenBank/DDBJ databases">
        <title>Multicomponent nature underlies the extraordinary mechanical properties of spider dragline silk.</title>
        <authorList>
            <person name="Kono N."/>
            <person name="Nakamura H."/>
            <person name="Mori M."/>
            <person name="Yoshida Y."/>
            <person name="Ohtoshi R."/>
            <person name="Malay A.D."/>
            <person name="Moran D.A.P."/>
            <person name="Tomita M."/>
            <person name="Numata K."/>
            <person name="Arakawa K."/>
        </authorList>
    </citation>
    <scope>NUCLEOTIDE SEQUENCE</scope>
</reference>
<keyword evidence="2" id="KW-1185">Reference proteome</keyword>
<dbReference type="OrthoDB" id="1101576at2759"/>
<protein>
    <submittedName>
        <fullName evidence="1">Uncharacterized protein</fullName>
    </submittedName>
</protein>
<dbReference type="Proteomes" id="UP000887013">
    <property type="component" value="Unassembled WGS sequence"/>
</dbReference>
<gene>
    <name evidence="1" type="ORF">NPIL_310861</name>
</gene>
<sequence>MCFPATLAAERRHCVVFPLETELSRVRNVRRYRIILGFAFFTYLLWDMSNLNVQTQEKNQFIDDIWAPLKAFKLTLHLFAWQLAKKDFSFSQ</sequence>
<evidence type="ECO:0000313" key="2">
    <source>
        <dbReference type="Proteomes" id="UP000887013"/>
    </source>
</evidence>
<dbReference type="EMBL" id="BMAW01021120">
    <property type="protein sequence ID" value="GFT71533.1"/>
    <property type="molecule type" value="Genomic_DNA"/>
</dbReference>